<dbReference type="KEGG" id="acob:P0Y56_08400"/>
<sequence length="94" mass="10247">MNGHGIAKLRRMADQIGANFAATGHDHAVFATADHIWKFWDPRMKAAIFADDRSVLNPIAREAIEILAQGIRPTPPPADSMFNKVNEVGHSDAG</sequence>
<proteinExistence type="predicted"/>
<dbReference type="Pfam" id="PF11390">
    <property type="entry name" value="FdsD"/>
    <property type="match status" value="1"/>
</dbReference>
<accession>A0AAJ5X9K2</accession>
<protein>
    <submittedName>
        <fullName evidence="1">Formate dehydrogenase subunit delta</fullName>
    </submittedName>
</protein>
<reference evidence="1" key="1">
    <citation type="submission" date="2023-03" db="EMBL/GenBank/DDBJ databases">
        <title>Andean soil-derived lignocellulolytic bacterial consortium as a source of novel taxa and putative plastic-active enzymes.</title>
        <authorList>
            <person name="Diaz-Garcia L."/>
            <person name="Chuvochina M."/>
            <person name="Feuerriegel G."/>
            <person name="Bunk B."/>
            <person name="Sproer C."/>
            <person name="Streit W.R."/>
            <person name="Rodriguez L.M."/>
            <person name="Overmann J."/>
            <person name="Jimenez D.J."/>
        </authorList>
    </citation>
    <scope>NUCLEOTIDE SEQUENCE</scope>
    <source>
        <strain evidence="1">MAG 26</strain>
    </source>
</reference>
<evidence type="ECO:0000313" key="2">
    <source>
        <dbReference type="Proteomes" id="UP001218362"/>
    </source>
</evidence>
<gene>
    <name evidence="1" type="ORF">P0Y56_08400</name>
</gene>
<name>A0AAJ5X9K2_9SPHN</name>
<evidence type="ECO:0000313" key="1">
    <source>
        <dbReference type="EMBL" id="WEK48301.1"/>
    </source>
</evidence>
<dbReference type="InterPro" id="IPR021074">
    <property type="entry name" value="Formate_DH_dsu"/>
</dbReference>
<dbReference type="EMBL" id="CP119316">
    <property type="protein sequence ID" value="WEK48301.1"/>
    <property type="molecule type" value="Genomic_DNA"/>
</dbReference>
<dbReference type="AlphaFoldDB" id="A0AAJ5X9K2"/>
<dbReference type="Proteomes" id="UP001218362">
    <property type="component" value="Chromosome"/>
</dbReference>
<organism evidence="1 2">
    <name type="scientific">Candidatus Andeanibacterium colombiense</name>
    <dbReference type="NCBI Taxonomy" id="3121345"/>
    <lineage>
        <taxon>Bacteria</taxon>
        <taxon>Pseudomonadati</taxon>
        <taxon>Pseudomonadota</taxon>
        <taxon>Alphaproteobacteria</taxon>
        <taxon>Sphingomonadales</taxon>
        <taxon>Sphingomonadaceae</taxon>
        <taxon>Candidatus Andeanibacterium</taxon>
    </lineage>
</organism>